<protein>
    <recommendedName>
        <fullName evidence="3">Pyrimidine deaminase</fullName>
    </recommendedName>
</protein>
<dbReference type="EMBL" id="CP051461">
    <property type="protein sequence ID" value="QJC57458.1"/>
    <property type="molecule type" value="Genomic_DNA"/>
</dbReference>
<gene>
    <name evidence="1" type="ORF">HC248_02787</name>
</gene>
<evidence type="ECO:0000313" key="1">
    <source>
        <dbReference type="EMBL" id="QJC57458.1"/>
    </source>
</evidence>
<dbReference type="InterPro" id="IPR049708">
    <property type="entry name" value="PP0621-like"/>
</dbReference>
<dbReference type="KEGG" id="pvac:HC248_02787"/>
<reference evidence="1 2" key="1">
    <citation type="submission" date="2020-04" db="EMBL/GenBank/DDBJ databases">
        <title>Complete genome of a Psychrophilic, Marine, Gas Vacuolate Bacterium Polaromonas vacuolata KCTC 22033T.</title>
        <authorList>
            <person name="Hwang K."/>
            <person name="Kim K.M."/>
        </authorList>
    </citation>
    <scope>NUCLEOTIDE SEQUENCE [LARGE SCALE GENOMIC DNA]</scope>
    <source>
        <strain evidence="1 2">KCTC 22033</strain>
    </source>
</reference>
<evidence type="ECO:0008006" key="3">
    <source>
        <dbReference type="Google" id="ProtNLM"/>
    </source>
</evidence>
<dbReference type="RefSeq" id="WP_168922966.1">
    <property type="nucleotide sequence ID" value="NZ_CP051461.1"/>
</dbReference>
<name>A0A6H2HC56_9BURK</name>
<sequence>MKYLLLFILVLCVIGWWRNLARGDSQSNEATKRTAQPRQTALPPTQIVACRVCDLHLPRREALVGPAGLYCCEAHRKIGT</sequence>
<dbReference type="NCBIfam" id="NF041023">
    <property type="entry name" value="PP0621_fam"/>
    <property type="match status" value="1"/>
</dbReference>
<keyword evidence="2" id="KW-1185">Reference proteome</keyword>
<organism evidence="1 2">
    <name type="scientific">Polaromonas vacuolata</name>
    <dbReference type="NCBI Taxonomy" id="37448"/>
    <lineage>
        <taxon>Bacteria</taxon>
        <taxon>Pseudomonadati</taxon>
        <taxon>Pseudomonadota</taxon>
        <taxon>Betaproteobacteria</taxon>
        <taxon>Burkholderiales</taxon>
        <taxon>Comamonadaceae</taxon>
        <taxon>Polaromonas</taxon>
    </lineage>
</organism>
<accession>A0A6H2HC56</accession>
<dbReference type="Proteomes" id="UP000502041">
    <property type="component" value="Chromosome"/>
</dbReference>
<evidence type="ECO:0000313" key="2">
    <source>
        <dbReference type="Proteomes" id="UP000502041"/>
    </source>
</evidence>
<dbReference type="AlphaFoldDB" id="A0A6H2HC56"/>
<proteinExistence type="predicted"/>